<evidence type="ECO:0000256" key="1">
    <source>
        <dbReference type="SAM" id="Phobius"/>
    </source>
</evidence>
<dbReference type="AlphaFoldDB" id="A0A174QY01"/>
<reference evidence="2 3" key="1">
    <citation type="submission" date="2015-09" db="EMBL/GenBank/DDBJ databases">
        <authorList>
            <consortium name="Pathogen Informatics"/>
        </authorList>
    </citation>
    <scope>NUCLEOTIDE SEQUENCE [LARGE SCALE GENOMIC DNA]</scope>
    <source>
        <strain evidence="2 3">2789STDY5834911</strain>
    </source>
</reference>
<feature type="transmembrane region" description="Helical" evidence="1">
    <location>
        <begin position="102"/>
        <end position="124"/>
    </location>
</feature>
<dbReference type="EMBL" id="CZAW01000032">
    <property type="protein sequence ID" value="CUP78123.1"/>
    <property type="molecule type" value="Genomic_DNA"/>
</dbReference>
<name>A0A174QY01_9FIRM</name>
<dbReference type="Pfam" id="PF19478">
    <property type="entry name" value="TrbL_2"/>
    <property type="match status" value="1"/>
</dbReference>
<accession>A0A174QY01</accession>
<dbReference type="InterPro" id="IPR045798">
    <property type="entry name" value="TrbL_Firmicutes"/>
</dbReference>
<feature type="transmembrane region" description="Helical" evidence="1">
    <location>
        <begin position="226"/>
        <end position="251"/>
    </location>
</feature>
<evidence type="ECO:0000313" key="2">
    <source>
        <dbReference type="EMBL" id="CUP78123.1"/>
    </source>
</evidence>
<proteinExistence type="predicted"/>
<organism evidence="2 3">
    <name type="scientific">Blautia wexlerae</name>
    <dbReference type="NCBI Taxonomy" id="418240"/>
    <lineage>
        <taxon>Bacteria</taxon>
        <taxon>Bacillati</taxon>
        <taxon>Bacillota</taxon>
        <taxon>Clostridia</taxon>
        <taxon>Lachnospirales</taxon>
        <taxon>Lachnospiraceae</taxon>
        <taxon>Blautia</taxon>
    </lineage>
</organism>
<feature type="transmembrane region" description="Helical" evidence="1">
    <location>
        <begin position="64"/>
        <end position="82"/>
    </location>
</feature>
<keyword evidence="1" id="KW-1133">Transmembrane helix</keyword>
<evidence type="ECO:0000313" key="3">
    <source>
        <dbReference type="Proteomes" id="UP000095712"/>
    </source>
</evidence>
<keyword evidence="1" id="KW-0812">Transmembrane</keyword>
<protein>
    <recommendedName>
        <fullName evidence="4">TrbL/VirB6 plasmid conjugal transfer protein</fullName>
    </recommendedName>
</protein>
<dbReference type="RefSeq" id="WP_055152387.1">
    <property type="nucleotide sequence ID" value="NZ_CZAW01000032.1"/>
</dbReference>
<feature type="transmembrane region" description="Helical" evidence="1">
    <location>
        <begin position="257"/>
        <end position="275"/>
    </location>
</feature>
<dbReference type="OrthoDB" id="9805295at2"/>
<evidence type="ECO:0008006" key="4">
    <source>
        <dbReference type="Google" id="ProtNLM"/>
    </source>
</evidence>
<keyword evidence="1" id="KW-0472">Membrane</keyword>
<dbReference type="Proteomes" id="UP000095712">
    <property type="component" value="Unassembled WGS sequence"/>
</dbReference>
<feature type="transmembrane region" description="Helical" evidence="1">
    <location>
        <begin position="167"/>
        <end position="190"/>
    </location>
</feature>
<sequence length="288" mass="31466">MDFLTDWLTDWLKELLIGGIMGNLEGLFDYVNTQVGEIAVQVGTTPAAWNAGVFSLIRQLSETVILPIAGLVLTFVATYELIQMLLEKNNMHEFDVANIYKWMFKTACAIFILSNTFDIVMAVFDVSQTVIAQAGGLIQGSTDITPDMITELETTLEGMDLGPLLGLWLQSSIIGVTMWALGIVIFVLVYGRMLEIYLLTSLAPIPMATISHREVGQMGQNYLRSLFAVGFQGMLILVCVAIYAVLIQGIATGGDPIGAIWGTVGYTVLLCFMLFKTGTIARSIFSAH</sequence>
<gene>
    <name evidence="2" type="ORF">ERS852523_02788</name>
</gene>